<dbReference type="InterPro" id="IPR052194">
    <property type="entry name" value="MESH1"/>
</dbReference>
<accession>A0A1Z3HNL0</accession>
<keyword evidence="3" id="KW-0378">Hydrolase</keyword>
<reference evidence="6 7" key="1">
    <citation type="journal article" date="2016" name="Biochim. Biophys. Acta">
        <title>Characterization of red-shifted phycobilisomes isolated from the chlorophyll f-containing cyanobacterium Halomicronema hongdechloris.</title>
        <authorList>
            <person name="Li Y."/>
            <person name="Lin Y."/>
            <person name="Garvey C.J."/>
            <person name="Birch D."/>
            <person name="Corkery R.W."/>
            <person name="Loughlin P.C."/>
            <person name="Scheer H."/>
            <person name="Willows R.D."/>
            <person name="Chen M."/>
        </authorList>
    </citation>
    <scope>NUCLEOTIDE SEQUENCE [LARGE SCALE GENOMIC DNA]</scope>
    <source>
        <strain evidence="6 7">C2206</strain>
    </source>
</reference>
<dbReference type="GO" id="GO:0046872">
    <property type="term" value="F:metal ion binding"/>
    <property type="evidence" value="ECO:0007669"/>
    <property type="project" value="UniProtKB-KW"/>
</dbReference>
<evidence type="ECO:0000256" key="4">
    <source>
        <dbReference type="ARBA" id="ARBA00023211"/>
    </source>
</evidence>
<evidence type="ECO:0000259" key="5">
    <source>
        <dbReference type="SMART" id="SM00471"/>
    </source>
</evidence>
<dbReference type="Gene3D" id="1.10.3210.10">
    <property type="entry name" value="Hypothetical protein af1432"/>
    <property type="match status" value="1"/>
</dbReference>
<evidence type="ECO:0000256" key="3">
    <source>
        <dbReference type="ARBA" id="ARBA00022801"/>
    </source>
</evidence>
<dbReference type="InterPro" id="IPR003607">
    <property type="entry name" value="HD/PDEase_dom"/>
</dbReference>
<organism evidence="6 7">
    <name type="scientific">Halomicronema hongdechloris C2206</name>
    <dbReference type="NCBI Taxonomy" id="1641165"/>
    <lineage>
        <taxon>Bacteria</taxon>
        <taxon>Bacillati</taxon>
        <taxon>Cyanobacteriota</taxon>
        <taxon>Cyanophyceae</taxon>
        <taxon>Nodosilineales</taxon>
        <taxon>Nodosilineaceae</taxon>
        <taxon>Halomicronema</taxon>
    </lineage>
</organism>
<dbReference type="SMART" id="SM00471">
    <property type="entry name" value="HDc"/>
    <property type="match status" value="1"/>
</dbReference>
<protein>
    <submittedName>
        <fullName evidence="6">GTP pyrophosphokinase rsh</fullName>
        <ecNumber evidence="6">2.7.6.5</ecNumber>
    </submittedName>
</protein>
<dbReference type="KEGG" id="hhg:XM38_028330"/>
<evidence type="ECO:0000313" key="6">
    <source>
        <dbReference type="EMBL" id="ASC71879.1"/>
    </source>
</evidence>
<dbReference type="AlphaFoldDB" id="A0A1Z3HNL0"/>
<keyword evidence="6" id="KW-0808">Transferase</keyword>
<comment type="cofactor">
    <cofactor evidence="1">
        <name>Mn(2+)</name>
        <dbReference type="ChEBI" id="CHEBI:29035"/>
    </cofactor>
</comment>
<dbReference type="PANTHER" id="PTHR46246:SF1">
    <property type="entry name" value="GUANOSINE-3',5'-BIS(DIPHOSPHATE) 3'-PYROPHOSPHOHYDROLASE MESH1"/>
    <property type="match status" value="1"/>
</dbReference>
<dbReference type="Pfam" id="PF13328">
    <property type="entry name" value="HD_4"/>
    <property type="match status" value="1"/>
</dbReference>
<name>A0A1Z3HNL0_9CYAN</name>
<keyword evidence="7" id="KW-1185">Reference proteome</keyword>
<dbReference type="GO" id="GO:0008893">
    <property type="term" value="F:guanosine-3',5'-bis(diphosphate) 3'-diphosphatase activity"/>
    <property type="evidence" value="ECO:0007669"/>
    <property type="project" value="TreeGrafter"/>
</dbReference>
<dbReference type="FunFam" id="1.10.3210.10:FF:000012">
    <property type="entry name" value="HD domain containing 3"/>
    <property type="match status" value="1"/>
</dbReference>
<dbReference type="GO" id="GO:0016301">
    <property type="term" value="F:kinase activity"/>
    <property type="evidence" value="ECO:0007669"/>
    <property type="project" value="UniProtKB-KW"/>
</dbReference>
<dbReference type="EMBL" id="CP021983">
    <property type="protein sequence ID" value="ASC71879.1"/>
    <property type="molecule type" value="Genomic_DNA"/>
</dbReference>
<dbReference type="EC" id="2.7.6.5" evidence="6"/>
<evidence type="ECO:0000256" key="2">
    <source>
        <dbReference type="ARBA" id="ARBA00022723"/>
    </source>
</evidence>
<dbReference type="Proteomes" id="UP000191901">
    <property type="component" value="Chromosome"/>
</dbReference>
<keyword evidence="4" id="KW-0464">Manganese</keyword>
<evidence type="ECO:0000313" key="7">
    <source>
        <dbReference type="Proteomes" id="UP000191901"/>
    </source>
</evidence>
<proteinExistence type="predicted"/>
<dbReference type="GO" id="GO:0008728">
    <property type="term" value="F:GTP diphosphokinase activity"/>
    <property type="evidence" value="ECO:0007669"/>
    <property type="project" value="UniProtKB-EC"/>
</dbReference>
<keyword evidence="2" id="KW-0479">Metal-binding</keyword>
<dbReference type="SUPFAM" id="SSF109604">
    <property type="entry name" value="HD-domain/PDEase-like"/>
    <property type="match status" value="1"/>
</dbReference>
<evidence type="ECO:0000256" key="1">
    <source>
        <dbReference type="ARBA" id="ARBA00001936"/>
    </source>
</evidence>
<feature type="domain" description="HD/PDEase" evidence="5">
    <location>
        <begin position="38"/>
        <end position="146"/>
    </location>
</feature>
<sequence length="198" mass="22527">MARLVRVVLMMAPDFDQFLQALAFAAHQHRHQRRKGAETLPYINHPIALVHILWHEATIQDPVVLTSALLHDTVEDTGTSFEQIDGQFGPEVGAIVRQLTDDKTLPKATRKQQQIDHAPHLCDRAKLVKLADKIHNLRDLRQHPPQGWSLERRRDYCQWAKQVVDALRGVHPSLEALFDQAYVQAMADLDSPAKMEAC</sequence>
<gene>
    <name evidence="6" type="primary">rsh</name>
    <name evidence="6" type="ORF">XM38_028330</name>
</gene>
<dbReference type="STRING" id="1641165.XM38_08440"/>
<dbReference type="PANTHER" id="PTHR46246">
    <property type="entry name" value="GUANOSINE-3',5'-BIS(DIPHOSPHATE) 3'-PYROPHOSPHOHYDROLASE MESH1"/>
    <property type="match status" value="1"/>
</dbReference>